<dbReference type="Gene3D" id="3.20.20.80">
    <property type="entry name" value="Glycosidases"/>
    <property type="match status" value="1"/>
</dbReference>
<name>A0A0T5VLU7_9SPHI</name>
<dbReference type="STRING" id="687842.ASU31_18150"/>
<dbReference type="PANTHER" id="PTHR42535">
    <property type="entry name" value="OOKINETE PROTEIN, PUTATIVE-RELATED"/>
    <property type="match status" value="1"/>
</dbReference>
<organism evidence="8 9">
    <name type="scientific">Pedobacter ginsenosidimutans</name>
    <dbReference type="NCBI Taxonomy" id="687842"/>
    <lineage>
        <taxon>Bacteria</taxon>
        <taxon>Pseudomonadati</taxon>
        <taxon>Bacteroidota</taxon>
        <taxon>Sphingobacteriia</taxon>
        <taxon>Sphingobacteriales</taxon>
        <taxon>Sphingobacteriaceae</taxon>
        <taxon>Pedobacter</taxon>
    </lineage>
</organism>
<evidence type="ECO:0000256" key="1">
    <source>
        <dbReference type="ARBA" id="ARBA00022729"/>
    </source>
</evidence>
<dbReference type="Gene3D" id="2.60.120.200">
    <property type="match status" value="1"/>
</dbReference>
<keyword evidence="2 5" id="KW-0378">Hydrolase</keyword>
<dbReference type="AlphaFoldDB" id="A0A0T5VLU7"/>
<evidence type="ECO:0000256" key="4">
    <source>
        <dbReference type="ARBA" id="ARBA00023295"/>
    </source>
</evidence>
<dbReference type="Proteomes" id="UP000051950">
    <property type="component" value="Unassembled WGS sequence"/>
</dbReference>
<dbReference type="PROSITE" id="PS51257">
    <property type="entry name" value="PROKAR_LIPOPROTEIN"/>
    <property type="match status" value="1"/>
</dbReference>
<accession>A0A0T5VLU7</accession>
<protein>
    <recommendedName>
        <fullName evidence="7">GH18 domain-containing protein</fullName>
    </recommendedName>
</protein>
<evidence type="ECO:0000256" key="3">
    <source>
        <dbReference type="ARBA" id="ARBA00023157"/>
    </source>
</evidence>
<dbReference type="Pfam" id="PF13385">
    <property type="entry name" value="Laminin_G_3"/>
    <property type="match status" value="1"/>
</dbReference>
<dbReference type="InterPro" id="IPR006558">
    <property type="entry name" value="LamG-like"/>
</dbReference>
<comment type="similarity">
    <text evidence="6">Belongs to the glycosyl hydrolase 18 family.</text>
</comment>
<dbReference type="InterPro" id="IPR001223">
    <property type="entry name" value="Glyco_hydro18_cat"/>
</dbReference>
<evidence type="ECO:0000313" key="9">
    <source>
        <dbReference type="Proteomes" id="UP000051950"/>
    </source>
</evidence>
<dbReference type="PANTHER" id="PTHR42535:SF2">
    <property type="entry name" value="CHROMOSOME UNDETERMINED SCAFFOLD_146, WHOLE GENOME SHOTGUN SEQUENCE"/>
    <property type="match status" value="1"/>
</dbReference>
<keyword evidence="9" id="KW-1185">Reference proteome</keyword>
<dbReference type="Pfam" id="PF00704">
    <property type="entry name" value="Glyco_hydro_18"/>
    <property type="match status" value="1"/>
</dbReference>
<dbReference type="SMART" id="SM00560">
    <property type="entry name" value="LamGL"/>
    <property type="match status" value="1"/>
</dbReference>
<sequence>MRKLTVFGLLLLTAFALLYACKKANSEKEYDQLSTKGTARAATNASALALTAPFMTAYVEVNSNNFVNPGCYTYGTSATQLFGVSVIFAANINSVNGVPTLYFNPQVQETLNSGKVAYLKSLGIKVVLDVLGNHQDAGWGCFTTYAQADAFAIQCANAVQQYGLDGIDIDDEYSSCTANDGSLVLAAAALRSRMGTDKLITMAAFNQANYFTSTYNNQKLGDILDYVFEQTYFSTNYAGRLQPYINAGVPKSKLGLGTDLGNSDQAAVATYVKNNGLASAMVYNVANNSQTKLSAMSNVLYGSATAVKPNCIDGTGGTPQPAGNRSLVFDGTNEYLNSNTFNLAGTSLTYEAWVKPTAFKATAPNISTIMGIEMSDANVALLRLGDASLANNKVQFVLNTGGATPKKLNSATALNANTWYHIAATYDGSTMKIYINGTLDASMNATGTIAANGTFQISRSWDANRGFNGQFDEMRVWKSALAQSTISANKCSVSATSTNLEAYWKFDEGTGTTIADATGHGHSAGLLNMESTDWSTSVPCL</sequence>
<dbReference type="SUPFAM" id="SSF49899">
    <property type="entry name" value="Concanavalin A-like lectins/glucanases"/>
    <property type="match status" value="1"/>
</dbReference>
<dbReference type="PROSITE" id="PS01095">
    <property type="entry name" value="GH18_1"/>
    <property type="match status" value="1"/>
</dbReference>
<evidence type="ECO:0000256" key="2">
    <source>
        <dbReference type="ARBA" id="ARBA00022801"/>
    </source>
</evidence>
<gene>
    <name evidence="8" type="ORF">ASU31_18150</name>
</gene>
<evidence type="ECO:0000256" key="5">
    <source>
        <dbReference type="RuleBase" id="RU000489"/>
    </source>
</evidence>
<keyword evidence="3" id="KW-1015">Disulfide bond</keyword>
<keyword evidence="4 5" id="KW-0326">Glycosidase</keyword>
<dbReference type="RefSeq" id="WP_057933686.1">
    <property type="nucleotide sequence ID" value="NZ_LMZQ01000014.1"/>
</dbReference>
<evidence type="ECO:0000259" key="7">
    <source>
        <dbReference type="PROSITE" id="PS51910"/>
    </source>
</evidence>
<dbReference type="GO" id="GO:0005975">
    <property type="term" value="P:carbohydrate metabolic process"/>
    <property type="evidence" value="ECO:0007669"/>
    <property type="project" value="InterPro"/>
</dbReference>
<comment type="caution">
    <text evidence="8">The sequence shown here is derived from an EMBL/GenBank/DDBJ whole genome shotgun (WGS) entry which is preliminary data.</text>
</comment>
<dbReference type="SUPFAM" id="SSF51445">
    <property type="entry name" value="(Trans)glycosidases"/>
    <property type="match status" value="1"/>
</dbReference>
<dbReference type="OrthoDB" id="2582440at2"/>
<evidence type="ECO:0000256" key="6">
    <source>
        <dbReference type="RuleBase" id="RU004453"/>
    </source>
</evidence>
<dbReference type="InterPro" id="IPR013320">
    <property type="entry name" value="ConA-like_dom_sf"/>
</dbReference>
<dbReference type="InterPro" id="IPR001579">
    <property type="entry name" value="Glyco_hydro_18_chit_AS"/>
</dbReference>
<feature type="domain" description="GH18" evidence="7">
    <location>
        <begin position="53"/>
        <end position="303"/>
    </location>
</feature>
<dbReference type="PROSITE" id="PS51910">
    <property type="entry name" value="GH18_2"/>
    <property type="match status" value="1"/>
</dbReference>
<keyword evidence="1" id="KW-0732">Signal</keyword>
<dbReference type="EMBL" id="LMZQ01000014">
    <property type="protein sequence ID" value="KRT14822.1"/>
    <property type="molecule type" value="Genomic_DNA"/>
</dbReference>
<evidence type="ECO:0000313" key="8">
    <source>
        <dbReference type="EMBL" id="KRT14822.1"/>
    </source>
</evidence>
<dbReference type="InterPro" id="IPR017853">
    <property type="entry name" value="GH"/>
</dbReference>
<proteinExistence type="inferred from homology"/>
<reference evidence="8 9" key="1">
    <citation type="submission" date="2015-11" db="EMBL/GenBank/DDBJ databases">
        <title>Sequence of Pedobacter ginsenosidimutans.</title>
        <authorList>
            <person name="Carson E."/>
            <person name="Keyser V."/>
            <person name="Newman J."/>
            <person name="Miller J."/>
        </authorList>
    </citation>
    <scope>NUCLEOTIDE SEQUENCE [LARGE SCALE GENOMIC DNA]</scope>
    <source>
        <strain evidence="8 9">KACC 14530</strain>
    </source>
</reference>
<dbReference type="GO" id="GO:0004553">
    <property type="term" value="F:hydrolase activity, hydrolyzing O-glycosyl compounds"/>
    <property type="evidence" value="ECO:0007669"/>
    <property type="project" value="InterPro"/>
</dbReference>